<comment type="caution">
    <text evidence="1">The sequence shown here is derived from an EMBL/GenBank/DDBJ whole genome shotgun (WGS) entry which is preliminary data.</text>
</comment>
<feature type="non-terminal residue" evidence="1">
    <location>
        <position position="1"/>
    </location>
</feature>
<feature type="non-terminal residue" evidence="1">
    <location>
        <position position="46"/>
    </location>
</feature>
<name>A0ACA9SMC0_9GLOM</name>
<dbReference type="EMBL" id="CAJVQC010134633">
    <property type="protein sequence ID" value="CAG8842552.1"/>
    <property type="molecule type" value="Genomic_DNA"/>
</dbReference>
<organism evidence="1 2">
    <name type="scientific">Racocetra persica</name>
    <dbReference type="NCBI Taxonomy" id="160502"/>
    <lineage>
        <taxon>Eukaryota</taxon>
        <taxon>Fungi</taxon>
        <taxon>Fungi incertae sedis</taxon>
        <taxon>Mucoromycota</taxon>
        <taxon>Glomeromycotina</taxon>
        <taxon>Glomeromycetes</taxon>
        <taxon>Diversisporales</taxon>
        <taxon>Gigasporaceae</taxon>
        <taxon>Racocetra</taxon>
    </lineage>
</organism>
<protein>
    <submittedName>
        <fullName evidence="1">6233_t:CDS:1</fullName>
    </submittedName>
</protein>
<keyword evidence="2" id="KW-1185">Reference proteome</keyword>
<dbReference type="Proteomes" id="UP000789920">
    <property type="component" value="Unassembled WGS sequence"/>
</dbReference>
<reference evidence="1" key="1">
    <citation type="submission" date="2021-06" db="EMBL/GenBank/DDBJ databases">
        <authorList>
            <person name="Kallberg Y."/>
            <person name="Tangrot J."/>
            <person name="Rosling A."/>
        </authorList>
    </citation>
    <scope>NUCLEOTIDE SEQUENCE</scope>
    <source>
        <strain evidence="1">MA461A</strain>
    </source>
</reference>
<gene>
    <name evidence="1" type="ORF">RPERSI_LOCUS32372</name>
</gene>
<accession>A0ACA9SMC0</accession>
<proteinExistence type="predicted"/>
<evidence type="ECO:0000313" key="2">
    <source>
        <dbReference type="Proteomes" id="UP000789920"/>
    </source>
</evidence>
<evidence type="ECO:0000313" key="1">
    <source>
        <dbReference type="EMBL" id="CAG8842552.1"/>
    </source>
</evidence>
<sequence>SLKLILTPENTTYWYEQGAKDTWTLKIVDKLVEQVVKEKNTFKEPE</sequence>